<sequence>MKKPSGYFPPIAALPPHHAASATTFHPANIETENLSRRENMPVTAQKPGQVPALHKNGQAGDTGATEPAHMNRKGCHLPAGFPKPVQPQPPTASG</sequence>
<proteinExistence type="predicted"/>
<feature type="region of interest" description="Disordered" evidence="1">
    <location>
        <begin position="35"/>
        <end position="95"/>
    </location>
</feature>
<protein>
    <submittedName>
        <fullName evidence="2">Uncharacterized protein</fullName>
    </submittedName>
</protein>
<dbReference type="RefSeq" id="WP_269265542.1">
    <property type="nucleotide sequence ID" value="NZ_CP098248.1"/>
</dbReference>
<evidence type="ECO:0000313" key="2">
    <source>
        <dbReference type="EMBL" id="WAV97947.1"/>
    </source>
</evidence>
<evidence type="ECO:0000313" key="3">
    <source>
        <dbReference type="Proteomes" id="UP001164794"/>
    </source>
</evidence>
<feature type="compositionally biased region" description="Pro residues" evidence="1">
    <location>
        <begin position="85"/>
        <end position="95"/>
    </location>
</feature>
<gene>
    <name evidence="2" type="ORF">NB645_04265</name>
</gene>
<accession>A0ABY7JNW0</accession>
<dbReference type="EMBL" id="CP098248">
    <property type="protein sequence ID" value="WAV97947.1"/>
    <property type="molecule type" value="Genomic_DNA"/>
</dbReference>
<name>A0ABY7JNW0_9BURK</name>
<dbReference type="Proteomes" id="UP001164794">
    <property type="component" value="Chromosome"/>
</dbReference>
<reference evidence="2" key="1">
    <citation type="journal article" date="2022" name="Front. Microbiol.">
        <title>New perspectives on an old grouping: The genomic and phenotypic variability of Oxalobacter formigenes and the implications for calcium oxalate stone prevention.</title>
        <authorList>
            <person name="Chmiel J.A."/>
            <person name="Carr C."/>
            <person name="Stuivenberg G.A."/>
            <person name="Venema R."/>
            <person name="Chanyi R.M."/>
            <person name="Al K.F."/>
            <person name="Giguere D."/>
            <person name="Say H."/>
            <person name="Akouris P.P."/>
            <person name="Dominguez Romero S.A."/>
            <person name="Kwong A."/>
            <person name="Tai V."/>
            <person name="Koval S.F."/>
            <person name="Razvi H."/>
            <person name="Bjazevic J."/>
            <person name="Burton J.P."/>
        </authorList>
    </citation>
    <scope>NUCLEOTIDE SEQUENCE</scope>
    <source>
        <strain evidence="2">HOxNP-1</strain>
    </source>
</reference>
<keyword evidence="3" id="KW-1185">Reference proteome</keyword>
<evidence type="ECO:0000256" key="1">
    <source>
        <dbReference type="SAM" id="MobiDB-lite"/>
    </source>
</evidence>
<organism evidence="2 3">
    <name type="scientific">Oxalobacter aliiformigenes</name>
    <dbReference type="NCBI Taxonomy" id="2946593"/>
    <lineage>
        <taxon>Bacteria</taxon>
        <taxon>Pseudomonadati</taxon>
        <taxon>Pseudomonadota</taxon>
        <taxon>Betaproteobacteria</taxon>
        <taxon>Burkholderiales</taxon>
        <taxon>Oxalobacteraceae</taxon>
        <taxon>Oxalobacter</taxon>
    </lineage>
</organism>